<evidence type="ECO:0000313" key="14">
    <source>
        <dbReference type="Proteomes" id="UP000198406"/>
    </source>
</evidence>
<evidence type="ECO:0000256" key="9">
    <source>
        <dbReference type="PIRNR" id="PIRNR017228"/>
    </source>
</evidence>
<dbReference type="GO" id="GO:0046513">
    <property type="term" value="P:ceramide biosynthetic process"/>
    <property type="evidence" value="ECO:0007669"/>
    <property type="project" value="TreeGrafter"/>
</dbReference>
<reference evidence="13 14" key="1">
    <citation type="journal article" date="2015" name="Plant Cell">
        <title>Oil accumulation by the oleaginous diatom Fistulifera solaris as revealed by the genome and transcriptome.</title>
        <authorList>
            <person name="Tanaka T."/>
            <person name="Maeda Y."/>
            <person name="Veluchamy A."/>
            <person name="Tanaka M."/>
            <person name="Abida H."/>
            <person name="Marechal E."/>
            <person name="Bowler C."/>
            <person name="Muto M."/>
            <person name="Sunaga Y."/>
            <person name="Tanaka M."/>
            <person name="Yoshino T."/>
            <person name="Taniguchi T."/>
            <person name="Fukuda Y."/>
            <person name="Nemoto M."/>
            <person name="Matsumoto M."/>
            <person name="Wong P.S."/>
            <person name="Aburatani S."/>
            <person name="Fujibuchi W."/>
        </authorList>
    </citation>
    <scope>NUCLEOTIDE SEQUENCE [LARGE SCALE GENOMIC DNA]</scope>
    <source>
        <strain evidence="13 14">JPCC DA0580</strain>
    </source>
</reference>
<evidence type="ECO:0000256" key="1">
    <source>
        <dbReference type="ARBA" id="ARBA00004141"/>
    </source>
</evidence>
<feature type="domain" description="Sphingolipid delta4-desaturase N-terminal" evidence="12">
    <location>
        <begin position="25"/>
        <end position="63"/>
    </location>
</feature>
<keyword evidence="5 11" id="KW-1133">Transmembrane helix</keyword>
<accession>A0A1Z5KB75</accession>
<dbReference type="SMART" id="SM01269">
    <property type="entry name" value="Lipid_DES"/>
    <property type="match status" value="1"/>
</dbReference>
<feature type="region of interest" description="Disordered" evidence="10">
    <location>
        <begin position="1"/>
        <end position="25"/>
    </location>
</feature>
<evidence type="ECO:0000256" key="2">
    <source>
        <dbReference type="ARBA" id="ARBA00006146"/>
    </source>
</evidence>
<feature type="transmembrane region" description="Helical" evidence="11">
    <location>
        <begin position="125"/>
        <end position="142"/>
    </location>
</feature>
<evidence type="ECO:0000256" key="3">
    <source>
        <dbReference type="ARBA" id="ARBA00012021"/>
    </source>
</evidence>
<evidence type="ECO:0000256" key="4">
    <source>
        <dbReference type="ARBA" id="ARBA00022692"/>
    </source>
</evidence>
<dbReference type="PIRSF" id="PIRSF017228">
    <property type="entry name" value="Sphnglp_dlt4_des"/>
    <property type="match status" value="1"/>
</dbReference>
<keyword evidence="7 9" id="KW-0443">Lipid metabolism</keyword>
<evidence type="ECO:0000256" key="5">
    <source>
        <dbReference type="ARBA" id="ARBA00022989"/>
    </source>
</evidence>
<evidence type="ECO:0000256" key="10">
    <source>
        <dbReference type="SAM" id="MobiDB-lite"/>
    </source>
</evidence>
<dbReference type="CDD" id="cd03508">
    <property type="entry name" value="Delta4-sphingolipid-FADS-like"/>
    <property type="match status" value="1"/>
</dbReference>
<evidence type="ECO:0000259" key="12">
    <source>
        <dbReference type="SMART" id="SM01269"/>
    </source>
</evidence>
<dbReference type="Pfam" id="PF08557">
    <property type="entry name" value="Lipid_DES"/>
    <property type="match status" value="1"/>
</dbReference>
<comment type="subcellular location">
    <subcellularLocation>
        <location evidence="1">Membrane</location>
        <topology evidence="1">Multi-pass membrane protein</topology>
    </subcellularLocation>
</comment>
<sequence length="346" mass="39740">MCKSDSAPQIKQLSKSNENNGKGQPGKDDFFWSYTEEPHATRRKQILAKYPQVKELFGHDPNFKYVVTLLVSIQIGMAYYMRFCSAWVFVLGAYAVGGTCNHMLMLAMHELSHNLGFKKMIHNRIFSLFANLPIGIPSAISFKRYHLEHHKYQGEVGVDVDIPTPAEGRIFQSTFMKFLFVMNQIFFYALRPLFVNPKKPGKWEFINAACCITFDAAILYTLGPWAMFYLILSTYLGAGLHPVAGHFIAEHYVFVKGAETYSYYGPLNIFGFNVGYHNEHHDFPNIPGSRLPELRRIAAEFYDPLPKCESWVMVLFNYITDPNISAFSRVMRHTLTDKEIAEIRKQ</sequence>
<keyword evidence="14" id="KW-1185">Reference proteome</keyword>
<comment type="similarity">
    <text evidence="2 9">Belongs to the fatty acid desaturase type 1 family. DEGS subfamily.</text>
</comment>
<feature type="transmembrane region" description="Helical" evidence="11">
    <location>
        <begin position="86"/>
        <end position="104"/>
    </location>
</feature>
<dbReference type="PANTHER" id="PTHR12879">
    <property type="entry name" value="SPHINGOLIPID DELTA 4 DESATURASE/C-4 HYDROXYLASE PROTEIN DES2"/>
    <property type="match status" value="1"/>
</dbReference>
<dbReference type="GO" id="GO:0016020">
    <property type="term" value="C:membrane"/>
    <property type="evidence" value="ECO:0007669"/>
    <property type="project" value="UniProtKB-SubCell"/>
</dbReference>
<name>A0A1Z5KB75_FISSO</name>
<proteinExistence type="inferred from homology"/>
<feature type="compositionally biased region" description="Polar residues" evidence="10">
    <location>
        <begin position="1"/>
        <end position="22"/>
    </location>
</feature>
<dbReference type="EC" id="1.14.19.17" evidence="3"/>
<dbReference type="InParanoid" id="A0A1Z5KB75"/>
<organism evidence="13 14">
    <name type="scientific">Fistulifera solaris</name>
    <name type="common">Oleaginous diatom</name>
    <dbReference type="NCBI Taxonomy" id="1519565"/>
    <lineage>
        <taxon>Eukaryota</taxon>
        <taxon>Sar</taxon>
        <taxon>Stramenopiles</taxon>
        <taxon>Ochrophyta</taxon>
        <taxon>Bacillariophyta</taxon>
        <taxon>Bacillariophyceae</taxon>
        <taxon>Bacillariophycidae</taxon>
        <taxon>Naviculales</taxon>
        <taxon>Naviculaceae</taxon>
        <taxon>Fistulifera</taxon>
    </lineage>
</organism>
<evidence type="ECO:0000256" key="8">
    <source>
        <dbReference type="ARBA" id="ARBA00023136"/>
    </source>
</evidence>
<dbReference type="AlphaFoldDB" id="A0A1Z5KB75"/>
<dbReference type="PANTHER" id="PTHR12879:SF8">
    <property type="entry name" value="SPHINGOLIPID DELTA(4)-DESATURASE DES1"/>
    <property type="match status" value="1"/>
</dbReference>
<keyword evidence="6 9" id="KW-0560">Oxidoreductase</keyword>
<comment type="caution">
    <text evidence="13">The sequence shown here is derived from an EMBL/GenBank/DDBJ whole genome shotgun (WGS) entry which is preliminary data.</text>
</comment>
<keyword evidence="8 9" id="KW-0472">Membrane</keyword>
<gene>
    <name evidence="13" type="ORF">FisN_14Hh301</name>
</gene>
<evidence type="ECO:0000256" key="11">
    <source>
        <dbReference type="SAM" id="Phobius"/>
    </source>
</evidence>
<dbReference type="InterPro" id="IPR011388">
    <property type="entry name" value="DES1/DES2"/>
</dbReference>
<evidence type="ECO:0000313" key="13">
    <source>
        <dbReference type="EMBL" id="GAX23524.1"/>
    </source>
</evidence>
<protein>
    <recommendedName>
        <fullName evidence="3">sphingolipid 4-desaturase</fullName>
        <ecNumber evidence="3">1.14.19.17</ecNumber>
    </recommendedName>
</protein>
<keyword evidence="4 11" id="KW-0812">Transmembrane</keyword>
<dbReference type="EMBL" id="BDSP01000202">
    <property type="protein sequence ID" value="GAX23524.1"/>
    <property type="molecule type" value="Genomic_DNA"/>
</dbReference>
<evidence type="ECO:0000256" key="7">
    <source>
        <dbReference type="ARBA" id="ARBA00023098"/>
    </source>
</evidence>
<dbReference type="InterPro" id="IPR013866">
    <property type="entry name" value="Sphingolipid_d4-desaturase_N"/>
</dbReference>
<dbReference type="Proteomes" id="UP000198406">
    <property type="component" value="Unassembled WGS sequence"/>
</dbReference>
<dbReference type="InterPro" id="IPR005804">
    <property type="entry name" value="FA_desaturase_dom"/>
</dbReference>
<dbReference type="Pfam" id="PF00487">
    <property type="entry name" value="FA_desaturase"/>
    <property type="match status" value="1"/>
</dbReference>
<dbReference type="GO" id="GO:0042284">
    <property type="term" value="F:sphingolipid delta-4 desaturase activity"/>
    <property type="evidence" value="ECO:0007669"/>
    <property type="project" value="UniProtKB-UniRule"/>
</dbReference>
<dbReference type="OrthoDB" id="200948at2759"/>
<evidence type="ECO:0000256" key="6">
    <source>
        <dbReference type="ARBA" id="ARBA00023002"/>
    </source>
</evidence>